<dbReference type="EMBL" id="CAJVPT010018746">
    <property type="protein sequence ID" value="CAG8636619.1"/>
    <property type="molecule type" value="Genomic_DNA"/>
</dbReference>
<gene>
    <name evidence="1" type="ORF">ACOLOM_LOCUS7811</name>
</gene>
<reference evidence="1" key="1">
    <citation type="submission" date="2021-06" db="EMBL/GenBank/DDBJ databases">
        <authorList>
            <person name="Kallberg Y."/>
            <person name="Tangrot J."/>
            <person name="Rosling A."/>
        </authorList>
    </citation>
    <scope>NUCLEOTIDE SEQUENCE</scope>
    <source>
        <strain evidence="1">CL356</strain>
    </source>
</reference>
<dbReference type="Proteomes" id="UP000789525">
    <property type="component" value="Unassembled WGS sequence"/>
</dbReference>
<organism evidence="1 2">
    <name type="scientific">Acaulospora colombiana</name>
    <dbReference type="NCBI Taxonomy" id="27376"/>
    <lineage>
        <taxon>Eukaryota</taxon>
        <taxon>Fungi</taxon>
        <taxon>Fungi incertae sedis</taxon>
        <taxon>Mucoromycota</taxon>
        <taxon>Glomeromycotina</taxon>
        <taxon>Glomeromycetes</taxon>
        <taxon>Diversisporales</taxon>
        <taxon>Acaulosporaceae</taxon>
        <taxon>Acaulospora</taxon>
    </lineage>
</organism>
<accession>A0ACA9N933</accession>
<evidence type="ECO:0000313" key="2">
    <source>
        <dbReference type="Proteomes" id="UP000789525"/>
    </source>
</evidence>
<feature type="non-terminal residue" evidence="1">
    <location>
        <position position="1"/>
    </location>
</feature>
<protein>
    <submittedName>
        <fullName evidence="1">3504_t:CDS:1</fullName>
    </submittedName>
</protein>
<comment type="caution">
    <text evidence="1">The sequence shown here is derived from an EMBL/GenBank/DDBJ whole genome shotgun (WGS) entry which is preliminary data.</text>
</comment>
<proteinExistence type="predicted"/>
<name>A0ACA9N933_9GLOM</name>
<keyword evidence="2" id="KW-1185">Reference proteome</keyword>
<sequence>MGNAPDNIKKFLLNLLSWNDNSKNEYSDDHFVANLIESLGNAFIVPFDGQNSNNPNVETFDLYCESLSYSQETLETLDRYLTRHKLFNSYGNYVGIRIAALNALIDLELHHRPEIAQYFTFLAECDSDLTVRRFLQSKFGEDRGPQCWELPKRNAPLRLLRVLYRRPNANHTAGIAGAKPSATIPKEADEKNVSKVQEVNSDVDIHENGEDMPLALRSQSKLPKKKTSSPSNQKTIPDTQLSKVKNIVELKNVAKKAKVNKAKKSEGHSEKHKKIKLSKS</sequence>
<evidence type="ECO:0000313" key="1">
    <source>
        <dbReference type="EMBL" id="CAG8636619.1"/>
    </source>
</evidence>